<proteinExistence type="predicted"/>
<accession>A0A1Y6G1C2</accession>
<dbReference type="AlphaFoldDB" id="A0A1Y6G1C2"/>
<name>A0A1Y6G1C2_9SPHN</name>
<dbReference type="GeneID" id="303003454"/>
<keyword evidence="2" id="KW-1185">Reference proteome</keyword>
<organism evidence="1 2">
    <name type="scientific">Sphingopyxis terrae subsp. ummariensis</name>
    <dbReference type="NCBI Taxonomy" id="429001"/>
    <lineage>
        <taxon>Bacteria</taxon>
        <taxon>Pseudomonadati</taxon>
        <taxon>Pseudomonadota</taxon>
        <taxon>Alphaproteobacteria</taxon>
        <taxon>Sphingomonadales</taxon>
        <taxon>Sphingomonadaceae</taxon>
        <taxon>Sphingopyxis</taxon>
    </lineage>
</organism>
<dbReference type="RefSeq" id="WP_086458040.1">
    <property type="nucleotide sequence ID" value="NZ_FXWL01000006.1"/>
</dbReference>
<gene>
    <name evidence="1" type="ORF">SAMN06295984_3427</name>
</gene>
<dbReference type="Proteomes" id="UP000194469">
    <property type="component" value="Unassembled WGS sequence"/>
</dbReference>
<reference evidence="2" key="1">
    <citation type="submission" date="2017-04" db="EMBL/GenBank/DDBJ databases">
        <authorList>
            <person name="Varghese N."/>
            <person name="Submissions S."/>
        </authorList>
    </citation>
    <scope>NUCLEOTIDE SEQUENCE [LARGE SCALE GENOMIC DNA]</scope>
    <source>
        <strain evidence="2">UI2</strain>
    </source>
</reference>
<protein>
    <submittedName>
        <fullName evidence="1">Uncharacterized protein</fullName>
    </submittedName>
</protein>
<sequence length="67" mass="7190">MRRRPAIIVNDLVSSGSSLIAFAVRPCDAGIARFRATDSVFPPLATISFLPMRGDAARALGWMDGAR</sequence>
<evidence type="ECO:0000313" key="1">
    <source>
        <dbReference type="EMBL" id="SMQ79549.1"/>
    </source>
</evidence>
<evidence type="ECO:0000313" key="2">
    <source>
        <dbReference type="Proteomes" id="UP000194469"/>
    </source>
</evidence>
<dbReference type="EMBL" id="FXWL01000006">
    <property type="protein sequence ID" value="SMQ79549.1"/>
    <property type="molecule type" value="Genomic_DNA"/>
</dbReference>